<gene>
    <name evidence="3" type="ORF">FLAT13_00648</name>
</gene>
<dbReference type="SUPFAM" id="SSF74653">
    <property type="entry name" value="TolA/TonB C-terminal domain"/>
    <property type="match status" value="1"/>
</dbReference>
<feature type="domain" description="TonB C-terminal" evidence="2">
    <location>
        <begin position="315"/>
        <end position="407"/>
    </location>
</feature>
<dbReference type="InterPro" id="IPR051045">
    <property type="entry name" value="TonB-dependent_transducer"/>
</dbReference>
<keyword evidence="1" id="KW-1133">Transmembrane helix</keyword>
<accession>A0A6V6YQA7</accession>
<reference evidence="3 4" key="1">
    <citation type="submission" date="2020-06" db="EMBL/GenBank/DDBJ databases">
        <authorList>
            <person name="Criscuolo A."/>
        </authorList>
    </citation>
    <scope>NUCLEOTIDE SEQUENCE [LARGE SCALE GENOMIC DNA]</scope>
    <source>
        <strain evidence="4">CIP 111411</strain>
    </source>
</reference>
<dbReference type="CDD" id="cd07341">
    <property type="entry name" value="M56_BlaR1_MecR1_like"/>
    <property type="match status" value="1"/>
</dbReference>
<dbReference type="InterPro" id="IPR037682">
    <property type="entry name" value="TonB_C"/>
</dbReference>
<keyword evidence="1" id="KW-0472">Membrane</keyword>
<feature type="transmembrane region" description="Helical" evidence="1">
    <location>
        <begin position="264"/>
        <end position="282"/>
    </location>
</feature>
<dbReference type="RefSeq" id="WP_180907901.1">
    <property type="nucleotide sequence ID" value="NZ_CAIJDP010000057.1"/>
</dbReference>
<evidence type="ECO:0000259" key="2">
    <source>
        <dbReference type="PROSITE" id="PS52015"/>
    </source>
</evidence>
<evidence type="ECO:0000313" key="4">
    <source>
        <dbReference type="Proteomes" id="UP000530060"/>
    </source>
</evidence>
<organism evidence="3 4">
    <name type="scientific">Flavobacterium salmonis</name>
    <dbReference type="NCBI Taxonomy" id="2654844"/>
    <lineage>
        <taxon>Bacteria</taxon>
        <taxon>Pseudomonadati</taxon>
        <taxon>Bacteroidota</taxon>
        <taxon>Flavobacteriia</taxon>
        <taxon>Flavobacteriales</taxon>
        <taxon>Flavobacteriaceae</taxon>
        <taxon>Flavobacterium</taxon>
    </lineage>
</organism>
<dbReference type="Pfam" id="PF05569">
    <property type="entry name" value="Peptidase_M56"/>
    <property type="match status" value="1"/>
</dbReference>
<feature type="transmembrane region" description="Helical" evidence="1">
    <location>
        <begin position="6"/>
        <end position="23"/>
    </location>
</feature>
<evidence type="ECO:0000313" key="3">
    <source>
        <dbReference type="EMBL" id="CAD0001556.1"/>
    </source>
</evidence>
<evidence type="ECO:0000256" key="1">
    <source>
        <dbReference type="SAM" id="Phobius"/>
    </source>
</evidence>
<dbReference type="GO" id="GO:0055085">
    <property type="term" value="P:transmembrane transport"/>
    <property type="evidence" value="ECO:0007669"/>
    <property type="project" value="InterPro"/>
</dbReference>
<dbReference type="AlphaFoldDB" id="A0A6V6YQA7"/>
<feature type="transmembrane region" description="Helical" evidence="1">
    <location>
        <begin position="35"/>
        <end position="57"/>
    </location>
</feature>
<comment type="caution">
    <text evidence="3">The sequence shown here is derived from an EMBL/GenBank/DDBJ whole genome shotgun (WGS) entry which is preliminary data.</text>
</comment>
<keyword evidence="1" id="KW-0812">Transmembrane</keyword>
<keyword evidence="4" id="KW-1185">Reference proteome</keyword>
<dbReference type="Gene3D" id="3.30.1150.10">
    <property type="match status" value="1"/>
</dbReference>
<dbReference type="Proteomes" id="UP000530060">
    <property type="component" value="Unassembled WGS sequence"/>
</dbReference>
<dbReference type="GO" id="GO:0031992">
    <property type="term" value="F:energy transducer activity"/>
    <property type="evidence" value="ECO:0007669"/>
    <property type="project" value="TreeGrafter"/>
</dbReference>
<proteinExistence type="predicted"/>
<dbReference type="PROSITE" id="PS52015">
    <property type="entry name" value="TONB_CTD"/>
    <property type="match status" value="1"/>
</dbReference>
<dbReference type="Pfam" id="PF03544">
    <property type="entry name" value="TonB_C"/>
    <property type="match status" value="1"/>
</dbReference>
<dbReference type="EMBL" id="CAIJDP010000057">
    <property type="protein sequence ID" value="CAD0001556.1"/>
    <property type="molecule type" value="Genomic_DNA"/>
</dbReference>
<dbReference type="PANTHER" id="PTHR33446:SF2">
    <property type="entry name" value="PROTEIN TONB"/>
    <property type="match status" value="1"/>
</dbReference>
<name>A0A6V6YQA7_9FLAO</name>
<sequence>MIEYLLKSGLLFLFFYTGYKVGLASEKMFRFNRAYLLLSLVFSVLIPLQIISFQSAASNKIGSFSLDELVVQKSNENLKTVVDYLNLTNVLFGIYFLVVSVLIIRFILNLYTFYRKIQVNETQFINEEKIILIEESTLPHSFWNTIFINKAAFENNKIPVELITHEKAHLQQKHTLDILFIEILQIVFWFNPVLILYKKAIKLNHEFLADEAVNIRYNSISEYQNLLLEIASDKTSINLASTINYLITKKRFVMMTKKQSKIKSALKAFTIITFSGLLLFVFSHESVAQEKSETFKDDNQAVAVNSIEKQPVFPGGMEAFYKFIGENFKMPSKAAKNNVSGKLYLQFVVEKEGSLSEIKVLKDLGYGLGREAIRVLKLSPQWTSGSVKGKPVRVLYSLPIQIQAAKK</sequence>
<dbReference type="InterPro" id="IPR008756">
    <property type="entry name" value="Peptidase_M56"/>
</dbReference>
<feature type="transmembrane region" description="Helical" evidence="1">
    <location>
        <begin position="90"/>
        <end position="108"/>
    </location>
</feature>
<dbReference type="GO" id="GO:0098797">
    <property type="term" value="C:plasma membrane protein complex"/>
    <property type="evidence" value="ECO:0007669"/>
    <property type="project" value="TreeGrafter"/>
</dbReference>
<protein>
    <submittedName>
        <fullName evidence="3">Peptidase M56, BlaR1</fullName>
    </submittedName>
</protein>
<dbReference type="PANTHER" id="PTHR33446">
    <property type="entry name" value="PROTEIN TONB-RELATED"/>
    <property type="match status" value="1"/>
</dbReference>